<feature type="transmembrane region" description="Helical" evidence="1">
    <location>
        <begin position="93"/>
        <end position="114"/>
    </location>
</feature>
<keyword evidence="1" id="KW-0812">Transmembrane</keyword>
<organism evidence="2">
    <name type="scientific">Tanacetum cinerariifolium</name>
    <name type="common">Dalmatian daisy</name>
    <name type="synonym">Chrysanthemum cinerariifolium</name>
    <dbReference type="NCBI Taxonomy" id="118510"/>
    <lineage>
        <taxon>Eukaryota</taxon>
        <taxon>Viridiplantae</taxon>
        <taxon>Streptophyta</taxon>
        <taxon>Embryophyta</taxon>
        <taxon>Tracheophyta</taxon>
        <taxon>Spermatophyta</taxon>
        <taxon>Magnoliopsida</taxon>
        <taxon>eudicotyledons</taxon>
        <taxon>Gunneridae</taxon>
        <taxon>Pentapetalae</taxon>
        <taxon>asterids</taxon>
        <taxon>campanulids</taxon>
        <taxon>Asterales</taxon>
        <taxon>Asteraceae</taxon>
        <taxon>Asteroideae</taxon>
        <taxon>Anthemideae</taxon>
        <taxon>Anthemidinae</taxon>
        <taxon>Tanacetum</taxon>
    </lineage>
</organism>
<dbReference type="EMBL" id="BKCJ010010444">
    <property type="protein sequence ID" value="GEU91615.1"/>
    <property type="molecule type" value="Genomic_DNA"/>
</dbReference>
<keyword evidence="1" id="KW-0472">Membrane</keyword>
<accession>A0A6L2P3K6</accession>
<protein>
    <submittedName>
        <fullName evidence="2">Uncharacterized protein</fullName>
    </submittedName>
</protein>
<gene>
    <name evidence="2" type="ORF">Tci_063593</name>
</gene>
<keyword evidence="1" id="KW-1133">Transmembrane helix</keyword>
<name>A0A6L2P3K6_TANCI</name>
<reference evidence="2" key="1">
    <citation type="journal article" date="2019" name="Sci. Rep.">
        <title>Draft genome of Tanacetum cinerariifolium, the natural source of mosquito coil.</title>
        <authorList>
            <person name="Yamashiro T."/>
            <person name="Shiraishi A."/>
            <person name="Satake H."/>
            <person name="Nakayama K."/>
        </authorList>
    </citation>
    <scope>NUCLEOTIDE SEQUENCE</scope>
</reference>
<dbReference type="AlphaFoldDB" id="A0A6L2P3K6"/>
<evidence type="ECO:0000313" key="2">
    <source>
        <dbReference type="EMBL" id="GEU91615.1"/>
    </source>
</evidence>
<proteinExistence type="predicted"/>
<evidence type="ECO:0000256" key="1">
    <source>
        <dbReference type="SAM" id="Phobius"/>
    </source>
</evidence>
<comment type="caution">
    <text evidence="2">The sequence shown here is derived from an EMBL/GenBank/DDBJ whole genome shotgun (WGS) entry which is preliminary data.</text>
</comment>
<sequence length="187" mass="20227">MGDEHLNTIPATESDEFIKSCVVNLIPITSESEGENGCDVPAGFTTLSNPSAECPMIVNGKNTPVLDVPLFHFYPLDQTKCYSGCLNRGREKYLWYIYIISPWVSWGLTSAALSHVAKRTRYVMAQSFGSTTRPNLFADDSNAESDDDDASCYEIPLVTPIYFATVIPSSGNQGGGSATPAVEGPNT</sequence>